<dbReference type="RefSeq" id="WP_147713370.1">
    <property type="nucleotide sequence ID" value="NZ_VKAD01000001.1"/>
</dbReference>
<organism evidence="1 2">
    <name type="scientific">Reinekea thalattae</name>
    <dbReference type="NCBI Taxonomy" id="2593301"/>
    <lineage>
        <taxon>Bacteria</taxon>
        <taxon>Pseudomonadati</taxon>
        <taxon>Pseudomonadota</taxon>
        <taxon>Gammaproteobacteria</taxon>
        <taxon>Oceanospirillales</taxon>
        <taxon>Saccharospirillaceae</taxon>
        <taxon>Reinekea</taxon>
    </lineage>
</organism>
<protein>
    <recommendedName>
        <fullName evidence="3">DUF2513 domain-containing protein</fullName>
    </recommendedName>
</protein>
<dbReference type="EMBL" id="VKAD01000001">
    <property type="protein sequence ID" value="TXR53971.1"/>
    <property type="molecule type" value="Genomic_DNA"/>
</dbReference>
<evidence type="ECO:0008006" key="3">
    <source>
        <dbReference type="Google" id="ProtNLM"/>
    </source>
</evidence>
<evidence type="ECO:0000313" key="2">
    <source>
        <dbReference type="Proteomes" id="UP000321764"/>
    </source>
</evidence>
<accession>A0A5C8Z9Y3</accession>
<dbReference type="AlphaFoldDB" id="A0A5C8Z9Y3"/>
<proteinExistence type="predicted"/>
<dbReference type="OrthoDB" id="7062821at2"/>
<gene>
    <name evidence="1" type="ORF">FME95_05325</name>
</gene>
<reference evidence="1 2" key="1">
    <citation type="submission" date="2019-07" db="EMBL/GenBank/DDBJ databases">
        <title>Reinekea sp. strain SSH23 genome sequencing and assembly.</title>
        <authorList>
            <person name="Kim I."/>
        </authorList>
    </citation>
    <scope>NUCLEOTIDE SEQUENCE [LARGE SCALE GENOMIC DNA]</scope>
    <source>
        <strain evidence="1 2">SSH23</strain>
    </source>
</reference>
<dbReference type="Proteomes" id="UP000321764">
    <property type="component" value="Unassembled WGS sequence"/>
</dbReference>
<sequence length="108" mass="12349">MEEHIKILELIRDNGFIRHLDDSYGVDLSCAKELYDQNLFDAVVSKHLSGNIGFNDVRINMLGREWLNAKSGKNTIALKEDVIELKPNFMGLGVNLNALCRRLFRKDT</sequence>
<comment type="caution">
    <text evidence="1">The sequence shown here is derived from an EMBL/GenBank/DDBJ whole genome shotgun (WGS) entry which is preliminary data.</text>
</comment>
<name>A0A5C8Z9Y3_9GAMM</name>
<keyword evidence="2" id="KW-1185">Reference proteome</keyword>
<evidence type="ECO:0000313" key="1">
    <source>
        <dbReference type="EMBL" id="TXR53971.1"/>
    </source>
</evidence>